<dbReference type="AlphaFoldDB" id="A0A0E3Q727"/>
<keyword evidence="2" id="KW-1185">Reference proteome</keyword>
<organism evidence="1 2">
    <name type="scientific">Methanosarcina vacuolata Z-761</name>
    <dbReference type="NCBI Taxonomy" id="1434123"/>
    <lineage>
        <taxon>Archaea</taxon>
        <taxon>Methanobacteriati</taxon>
        <taxon>Methanobacteriota</taxon>
        <taxon>Stenosarchaea group</taxon>
        <taxon>Methanomicrobia</taxon>
        <taxon>Methanosarcinales</taxon>
        <taxon>Methanosarcinaceae</taxon>
        <taxon>Methanosarcina</taxon>
    </lineage>
</organism>
<sequence>MAIRKLRIIVSDFILDQLYNYTLEYKYVYFSRVLCGFAWESETFHEQQKVKLYFGHGQCMAGTRCKL</sequence>
<dbReference type="GeneID" id="43323982"/>
<accession>A0A0E3Q727</accession>
<evidence type="ECO:0000313" key="2">
    <source>
        <dbReference type="Proteomes" id="UP000033096"/>
    </source>
</evidence>
<protein>
    <submittedName>
        <fullName evidence="1">Uncharacterized protein</fullName>
    </submittedName>
</protein>
<dbReference type="EMBL" id="CP009520">
    <property type="protein sequence ID" value="AKB44682.1"/>
    <property type="molecule type" value="Genomic_DNA"/>
</dbReference>
<dbReference type="RefSeq" id="WP_048156873.1">
    <property type="nucleotide sequence ID" value="NZ_CP009520.1"/>
</dbReference>
<proteinExistence type="predicted"/>
<dbReference type="HOGENOM" id="CLU_2802330_0_0_2"/>
<evidence type="ECO:0000313" key="1">
    <source>
        <dbReference type="EMBL" id="AKB44682.1"/>
    </source>
</evidence>
<dbReference type="KEGG" id="mvc:MSVAZ_2413"/>
<dbReference type="Proteomes" id="UP000033096">
    <property type="component" value="Chromosome"/>
</dbReference>
<gene>
    <name evidence="1" type="ORF">MSVAZ_2413</name>
</gene>
<name>A0A0E3Q727_9EURY</name>
<reference evidence="1 2" key="1">
    <citation type="submission" date="2014-07" db="EMBL/GenBank/DDBJ databases">
        <title>Methanogenic archaea and the global carbon cycle.</title>
        <authorList>
            <person name="Henriksen J.R."/>
            <person name="Luke J."/>
            <person name="Reinhart S."/>
            <person name="Benedict M.N."/>
            <person name="Youngblut N.D."/>
            <person name="Metcalf M.E."/>
            <person name="Whitaker R.J."/>
            <person name="Metcalf W.W."/>
        </authorList>
    </citation>
    <scope>NUCLEOTIDE SEQUENCE [LARGE SCALE GENOMIC DNA]</scope>
    <source>
        <strain evidence="1 2">Z-761</strain>
    </source>
</reference>